<keyword evidence="4" id="KW-1003">Cell membrane</keyword>
<dbReference type="Proteomes" id="UP000001940">
    <property type="component" value="Chromosome III"/>
</dbReference>
<dbReference type="PANTHER" id="PTHR13502:SF9">
    <property type="entry name" value="CRIB DOMAIN-CONTAINING PROTEIN"/>
    <property type="match status" value="1"/>
</dbReference>
<evidence type="ECO:0000256" key="7">
    <source>
        <dbReference type="ARBA" id="ARBA00023136"/>
    </source>
</evidence>
<dbReference type="InterPro" id="IPR000095">
    <property type="entry name" value="CRIB_dom"/>
</dbReference>
<evidence type="ECO:0000259" key="12">
    <source>
        <dbReference type="PROSITE" id="PS50108"/>
    </source>
</evidence>
<evidence type="ECO:0000313" key="15">
    <source>
        <dbReference type="WormBase" id="F09F7.5b"/>
    </source>
</evidence>
<feature type="region of interest" description="Disordered" evidence="11">
    <location>
        <begin position="62"/>
        <end position="140"/>
    </location>
</feature>
<dbReference type="Bgee" id="WBGene00017302">
    <property type="expression patterns" value="Expressed in larva and 4 other cell types or tissues"/>
</dbReference>
<feature type="region of interest" description="Disordered" evidence="11">
    <location>
        <begin position="331"/>
        <end position="378"/>
    </location>
</feature>
<sequence>MPNDLPLLPPKNQHKHLDKTMISLPSDFRHLAHVGPMGSSEIENLRTSDNVIDTVNESYYIRPSSSNSTLRSQRKEKDRVGLDDAFPSASKSEEEVEVVRGYENQPTSHQYINIAPPRPSKKNYKAPAPPTPPPQNSKPNLIFNAQDDEEETSEISEQPVVFRSISHTSNISTHIAPPPKIQTADRIVAPKPNSLVIERPGDLGGAFSFGLDDCIPIVKSTPPLNTLSPLHRPLAIPKNQEETPILSPASPPDDSNYMSTIRSTSVQGRKILDELDDWLDDLDDLDRDQLSTISTDESGYPTLALEKDRAFMKHLVEKYELGVAPETIRLRKKKGPAPKAPSLPPDLSSPTFQAPGFIPAFSARPVSMPPNRPPPSYEAPSFDAPEAPGTVLINGRALTKQNALDLRSSDESGVPPAIARFLYDKRIKSATMPMSIGRMTSSSGNTDVSTTSSRSNADTVSSILSTVGEDDDVEVLKRDREVEEEFVPPVPKPRSRKTVSTEPLKEEEEENVEEEIKGENVIGEEFQVVGDTKINDEQEDRVEATKDKINDAFIMLPPPSAAAMIPSDSESEDDDNFIITRF</sequence>
<dbReference type="SMART" id="SM00285">
    <property type="entry name" value="PBD"/>
    <property type="match status" value="1"/>
</dbReference>
<feature type="compositionally biased region" description="Polar residues" evidence="11">
    <location>
        <begin position="62"/>
        <end position="71"/>
    </location>
</feature>
<dbReference type="InterPro" id="IPR039056">
    <property type="entry name" value="SPEC"/>
</dbReference>
<evidence type="ECO:0000256" key="5">
    <source>
        <dbReference type="ARBA" id="ARBA00022490"/>
    </source>
</evidence>
<feature type="region of interest" description="Disordered" evidence="11">
    <location>
        <begin position="435"/>
        <end position="459"/>
    </location>
</feature>
<evidence type="ECO:0000256" key="1">
    <source>
        <dbReference type="ARBA" id="ARBA00004193"/>
    </source>
</evidence>
<dbReference type="GO" id="GO:0005886">
    <property type="term" value="C:plasma membrane"/>
    <property type="evidence" value="ECO:0007669"/>
    <property type="project" value="UniProtKB-SubCell"/>
</dbReference>
<comment type="similarity">
    <text evidence="3">Belongs to the CDC42SE/SPEC family.</text>
</comment>
<evidence type="ECO:0000256" key="9">
    <source>
        <dbReference type="ARBA" id="ARBA00023212"/>
    </source>
</evidence>
<gene>
    <name evidence="13" type="ORF">CELE_F09F7.5</name>
    <name evidence="13 15" type="ORF">F09F7.5</name>
</gene>
<accession>H2KZJ0</accession>
<dbReference type="GO" id="GO:0031267">
    <property type="term" value="F:small GTPase binding"/>
    <property type="evidence" value="ECO:0007669"/>
    <property type="project" value="InterPro"/>
</dbReference>
<dbReference type="AGR" id="WB:WBGene00017302"/>
<dbReference type="InterPro" id="IPR036936">
    <property type="entry name" value="CRIB_dom_sf"/>
</dbReference>
<dbReference type="PeptideAtlas" id="H2KZJ0"/>
<keyword evidence="9" id="KW-0206">Cytoskeleton</keyword>
<feature type="compositionally biased region" description="Polar residues" evidence="11">
    <location>
        <begin position="438"/>
        <end position="459"/>
    </location>
</feature>
<feature type="compositionally biased region" description="Basic and acidic residues" evidence="11">
    <location>
        <begin position="73"/>
        <end position="82"/>
    </location>
</feature>
<dbReference type="PROSITE" id="PS50108">
    <property type="entry name" value="CRIB"/>
    <property type="match status" value="1"/>
</dbReference>
<keyword evidence="10" id="KW-0449">Lipoprotein</keyword>
<name>H2KZJ0_CAEEL</name>
<comment type="subcellular location">
    <subcellularLocation>
        <location evidence="1">Cell membrane</location>
        <topology evidence="1">Lipid-anchor</topology>
    </subcellularLocation>
    <subcellularLocation>
        <location evidence="2">Cytoplasm</location>
        <location evidence="2">Cytoskeleton</location>
    </subcellularLocation>
</comment>
<reference key="2">
    <citation type="submission" date="2016-02" db="EMBL/GenBank/DDBJ databases">
        <authorList>
            <consortium name="WormBase Consortium"/>
            <person name="WormBase"/>
        </authorList>
    </citation>
    <scope>NUCLEOTIDE SEQUENCE</scope>
    <source>
        <strain>Bristol N2</strain>
    </source>
</reference>
<evidence type="ECO:0000256" key="10">
    <source>
        <dbReference type="ARBA" id="ARBA00023288"/>
    </source>
</evidence>
<evidence type="ECO:0000256" key="3">
    <source>
        <dbReference type="ARBA" id="ARBA00005720"/>
    </source>
</evidence>
<feature type="compositionally biased region" description="Pro residues" evidence="11">
    <location>
        <begin position="367"/>
        <end position="377"/>
    </location>
</feature>
<dbReference type="EMBL" id="BX284603">
    <property type="protein sequence ID" value="CCD68387.1"/>
    <property type="molecule type" value="Genomic_DNA"/>
</dbReference>
<evidence type="ECO:0000256" key="6">
    <source>
        <dbReference type="ARBA" id="ARBA00022960"/>
    </source>
</evidence>
<feature type="compositionally biased region" description="Pro residues" evidence="11">
    <location>
        <begin position="127"/>
        <end position="136"/>
    </location>
</feature>
<dbReference type="GO" id="GO:0005856">
    <property type="term" value="C:cytoskeleton"/>
    <property type="evidence" value="ECO:0007669"/>
    <property type="project" value="UniProtKB-SubCell"/>
</dbReference>
<keyword evidence="8" id="KW-0564">Palmitate</keyword>
<dbReference type="ExpressionAtlas" id="H2KZJ0">
    <property type="expression patterns" value="baseline and differential"/>
</dbReference>
<proteinExistence type="evidence at protein level"/>
<dbReference type="PANTHER" id="PTHR13502">
    <property type="entry name" value="CDC42 SMALL EFFECTOR PROTEIN HOMOLOG"/>
    <property type="match status" value="1"/>
</dbReference>
<evidence type="ECO:0000256" key="8">
    <source>
        <dbReference type="ARBA" id="ARBA00023139"/>
    </source>
</evidence>
<evidence type="ECO:0007829" key="16">
    <source>
        <dbReference type="PeptideAtlas" id="H2KZJ0"/>
    </source>
</evidence>
<keyword evidence="14" id="KW-1185">Reference proteome</keyword>
<keyword evidence="7" id="KW-0472">Membrane</keyword>
<evidence type="ECO:0000256" key="4">
    <source>
        <dbReference type="ARBA" id="ARBA00022475"/>
    </source>
</evidence>
<evidence type="ECO:0000256" key="2">
    <source>
        <dbReference type="ARBA" id="ARBA00004245"/>
    </source>
</evidence>
<dbReference type="Gene3D" id="3.90.810.10">
    <property type="entry name" value="CRIB domain"/>
    <property type="match status" value="1"/>
</dbReference>
<evidence type="ECO:0000313" key="14">
    <source>
        <dbReference type="Proteomes" id="UP000001940"/>
    </source>
</evidence>
<feature type="compositionally biased region" description="Basic and acidic residues" evidence="11">
    <location>
        <begin position="91"/>
        <end position="100"/>
    </location>
</feature>
<evidence type="ECO:0000256" key="11">
    <source>
        <dbReference type="SAM" id="MobiDB-lite"/>
    </source>
</evidence>
<evidence type="ECO:0000313" key="13">
    <source>
        <dbReference type="EMBL" id="CCD68387.1"/>
    </source>
</evidence>
<dbReference type="AlphaFoldDB" id="H2KZJ0"/>
<keyword evidence="16" id="KW-1267">Proteomics identification</keyword>
<dbReference type="OrthoDB" id="5832373at2759"/>
<keyword evidence="6" id="KW-0133">Cell shape</keyword>
<dbReference type="WormBase" id="F09F7.5b">
    <property type="protein sequence ID" value="CE29259"/>
    <property type="gene ID" value="WBGene00017302"/>
</dbReference>
<dbReference type="GO" id="GO:0008360">
    <property type="term" value="P:regulation of cell shape"/>
    <property type="evidence" value="ECO:0007669"/>
    <property type="project" value="UniProtKB-KW"/>
</dbReference>
<keyword evidence="5" id="KW-0963">Cytoplasm</keyword>
<reference evidence="13 14" key="1">
    <citation type="journal article" date="1998" name="Science">
        <title>Genome sequence of the nematode C. elegans: a platform for investigating biology.</title>
        <authorList>
            <consortium name="The C. elegans sequencing consortium"/>
            <person name="Sulson J.E."/>
            <person name="Waterston R."/>
        </authorList>
    </citation>
    <scope>NUCLEOTIDE SEQUENCE [LARGE SCALE GENOMIC DNA]</scope>
    <source>
        <strain evidence="13 14">Bristol N2</strain>
    </source>
</reference>
<protein>
    <submittedName>
        <fullName evidence="13">CRIB domain-containing protein</fullName>
    </submittedName>
</protein>
<dbReference type="GO" id="GO:0035023">
    <property type="term" value="P:regulation of Rho protein signal transduction"/>
    <property type="evidence" value="ECO:0007669"/>
    <property type="project" value="InterPro"/>
</dbReference>
<feature type="region of interest" description="Disordered" evidence="11">
    <location>
        <begin position="480"/>
        <end position="515"/>
    </location>
</feature>
<dbReference type="CDD" id="cd00132">
    <property type="entry name" value="CRIB"/>
    <property type="match status" value="1"/>
</dbReference>
<feature type="domain" description="CRIB" evidence="12">
    <location>
        <begin position="22"/>
        <end position="35"/>
    </location>
</feature>
<organism evidence="13 14">
    <name type="scientific">Caenorhabditis elegans</name>
    <dbReference type="NCBI Taxonomy" id="6239"/>
    <lineage>
        <taxon>Eukaryota</taxon>
        <taxon>Metazoa</taxon>
        <taxon>Ecdysozoa</taxon>
        <taxon>Nematoda</taxon>
        <taxon>Chromadorea</taxon>
        <taxon>Rhabditida</taxon>
        <taxon>Rhabditina</taxon>
        <taxon>Rhabditomorpha</taxon>
        <taxon>Rhabditoidea</taxon>
        <taxon>Rhabditidae</taxon>
        <taxon>Peloderinae</taxon>
        <taxon>Caenorhabditis</taxon>
    </lineage>
</organism>